<keyword evidence="1" id="KW-1133">Transmembrane helix</keyword>
<evidence type="ECO:0000313" key="2">
    <source>
        <dbReference type="EMBL" id="QNO57045.1"/>
    </source>
</evidence>
<proteinExistence type="predicted"/>
<sequence length="111" mass="12379">MVIPAIIDWGVSNDPYIGELLSRIVSILILLLVFVTYPCIVLGERGAIDAISVSIHHFMDNKLQLFITVKSHVLEDVRADRHNKGLQDLRSSSFYHAMIFFGGGGKKTIPK</sequence>
<feature type="transmembrane region" description="Helical" evidence="1">
    <location>
        <begin position="20"/>
        <end position="42"/>
    </location>
</feature>
<name>A0A7G9Z9W1_9EURY</name>
<evidence type="ECO:0000313" key="3">
    <source>
        <dbReference type="EMBL" id="QNO57105.1"/>
    </source>
</evidence>
<organism evidence="2">
    <name type="scientific">Candidatus Methanophaga sp. ANME-1 ERB7</name>
    <dbReference type="NCBI Taxonomy" id="2759913"/>
    <lineage>
        <taxon>Archaea</taxon>
        <taxon>Methanobacteriati</taxon>
        <taxon>Methanobacteriota</taxon>
        <taxon>Stenosarchaea group</taxon>
        <taxon>Methanomicrobia</taxon>
        <taxon>Candidatus Methanophagales</taxon>
        <taxon>Candidatus Methanophagaceae</taxon>
        <taxon>Candidatus Methanophaga</taxon>
    </lineage>
</organism>
<accession>A0A7G9Z9W1</accession>
<dbReference type="EMBL" id="MT631679">
    <property type="protein sequence ID" value="QNO57105.1"/>
    <property type="molecule type" value="Genomic_DNA"/>
</dbReference>
<dbReference type="AlphaFoldDB" id="A0A7G9Z9W1"/>
<keyword evidence="1" id="KW-0472">Membrane</keyword>
<evidence type="ECO:0000256" key="1">
    <source>
        <dbReference type="SAM" id="Phobius"/>
    </source>
</evidence>
<protein>
    <submittedName>
        <fullName evidence="2">Uncharacterized protein</fullName>
    </submittedName>
</protein>
<reference evidence="2" key="1">
    <citation type="submission" date="2020-06" db="EMBL/GenBank/DDBJ databases">
        <title>Unique genomic features of the anaerobic methanotrophic archaea.</title>
        <authorList>
            <person name="Chadwick G.L."/>
            <person name="Skennerton C.T."/>
            <person name="Laso-Perez R."/>
            <person name="Leu A.O."/>
            <person name="Speth D.R."/>
            <person name="Yu H."/>
            <person name="Morgan-Lang C."/>
            <person name="Hatzenpichler R."/>
            <person name="Goudeau D."/>
            <person name="Malmstrom R."/>
            <person name="Brazelton W.J."/>
            <person name="Woyke T."/>
            <person name="Hallam S.J."/>
            <person name="Tyson G.W."/>
            <person name="Wegener G."/>
            <person name="Boetius A."/>
            <person name="Orphan V."/>
        </authorList>
    </citation>
    <scope>NUCLEOTIDE SEQUENCE</scope>
</reference>
<keyword evidence="1" id="KW-0812">Transmembrane</keyword>
<dbReference type="EMBL" id="MT631677">
    <property type="protein sequence ID" value="QNO57045.1"/>
    <property type="molecule type" value="Genomic_DNA"/>
</dbReference>
<gene>
    <name evidence="3" type="ORF">KECNCEJL_00017</name>
    <name evidence="2" type="ORF">PNAJEHEL_00006</name>
</gene>